<organism evidence="1 2">
    <name type="scientific">Robertmurraya yapensis</name>
    <name type="common">ex Hitch et al 2024</name>
    <dbReference type="NCBI Taxonomy" id="3133160"/>
    <lineage>
        <taxon>Bacteria</taxon>
        <taxon>Bacillati</taxon>
        <taxon>Bacillota</taxon>
        <taxon>Bacilli</taxon>
        <taxon>Bacillales</taxon>
        <taxon>Bacillaceae</taxon>
        <taxon>Robertmurraya</taxon>
    </lineage>
</organism>
<sequence>MRPFEKNEQLGALKALLSPHVFSNEVTAEINRFPKQTIIGLGQGGGRMAAELSRFGFPTFLLNSSKSDMDEHKRLIPDDRRIVTKSEEYPELEGTDKNAQLGHQIAVENKELYKKVALSEEVQNAEFVWVTVSLGGGTGNGALNVALTYLSQVRKARALYGGKVPLGVICSFPSTDEKGSAFRKNALAGVALIQKFMNEGKIGNALAIDNEKMNDYYANGPLKTYAGTEIDAKSYSNMVVATALTEISTIPLLDGRAVFDKTELLTTWSTPGWLSISKVTDLSTDDNLEEKITSLYKDNEVLADYEMKNVVAGAISVLYPNAKNISPKIADDVYKYSSDLLSTKVNLSISKNSKLENLTLYGLSVLPTPSSRVQQLQEEKAQWEKIEKEQEDAKKQAASSLGLDEFADFFSTGTAPTRKTSLLDDLDDDFGTNKSETMVKASDLDDIDF</sequence>
<evidence type="ECO:0000313" key="1">
    <source>
        <dbReference type="EMBL" id="MEQ2529207.1"/>
    </source>
</evidence>
<name>A0ACC6SH83_9BACI</name>
<proteinExistence type="predicted"/>
<accession>A0ACC6SH83</accession>
<comment type="caution">
    <text evidence="1">The sequence shown here is derived from an EMBL/GenBank/DDBJ whole genome shotgun (WGS) entry which is preliminary data.</text>
</comment>
<keyword evidence="1" id="KW-0131">Cell cycle</keyword>
<dbReference type="EMBL" id="JBBMEW010000029">
    <property type="protein sequence ID" value="MEQ2529207.1"/>
    <property type="molecule type" value="Genomic_DNA"/>
</dbReference>
<gene>
    <name evidence="1" type="ORF">WMO40_21260</name>
</gene>
<evidence type="ECO:0000313" key="2">
    <source>
        <dbReference type="Proteomes" id="UP001439875"/>
    </source>
</evidence>
<keyword evidence="2" id="KW-1185">Reference proteome</keyword>
<reference evidence="1" key="1">
    <citation type="submission" date="2024-03" db="EMBL/GenBank/DDBJ databases">
        <title>Human intestinal bacterial collection.</title>
        <authorList>
            <person name="Pauvert C."/>
            <person name="Hitch T.C.A."/>
            <person name="Clavel T."/>
        </authorList>
    </citation>
    <scope>NUCLEOTIDE SEQUENCE</scope>
    <source>
        <strain evidence="1">CLA-AA-H227</strain>
    </source>
</reference>
<dbReference type="Proteomes" id="UP001439875">
    <property type="component" value="Unassembled WGS sequence"/>
</dbReference>
<keyword evidence="1" id="KW-0132">Cell division</keyword>
<protein>
    <submittedName>
        <fullName evidence="1">Cell division protein FtsZ</fullName>
    </submittedName>
</protein>